<feature type="non-terminal residue" evidence="2">
    <location>
        <position position="33"/>
    </location>
</feature>
<sequence length="33" mass="3499">MDSPIEDHSKKQSDDGGKQSDSGGYRGTAVDTE</sequence>
<dbReference type="AlphaFoldDB" id="A0A392RTD2"/>
<comment type="caution">
    <text evidence="2">The sequence shown here is derived from an EMBL/GenBank/DDBJ whole genome shotgun (WGS) entry which is preliminary data.</text>
</comment>
<proteinExistence type="predicted"/>
<evidence type="ECO:0000256" key="1">
    <source>
        <dbReference type="SAM" id="MobiDB-lite"/>
    </source>
</evidence>
<dbReference type="EMBL" id="LXQA010266090">
    <property type="protein sequence ID" value="MCI39324.1"/>
    <property type="molecule type" value="Genomic_DNA"/>
</dbReference>
<organism evidence="2 3">
    <name type="scientific">Trifolium medium</name>
    <dbReference type="NCBI Taxonomy" id="97028"/>
    <lineage>
        <taxon>Eukaryota</taxon>
        <taxon>Viridiplantae</taxon>
        <taxon>Streptophyta</taxon>
        <taxon>Embryophyta</taxon>
        <taxon>Tracheophyta</taxon>
        <taxon>Spermatophyta</taxon>
        <taxon>Magnoliopsida</taxon>
        <taxon>eudicotyledons</taxon>
        <taxon>Gunneridae</taxon>
        <taxon>Pentapetalae</taxon>
        <taxon>rosids</taxon>
        <taxon>fabids</taxon>
        <taxon>Fabales</taxon>
        <taxon>Fabaceae</taxon>
        <taxon>Papilionoideae</taxon>
        <taxon>50 kb inversion clade</taxon>
        <taxon>NPAAA clade</taxon>
        <taxon>Hologalegina</taxon>
        <taxon>IRL clade</taxon>
        <taxon>Trifolieae</taxon>
        <taxon>Trifolium</taxon>
    </lineage>
</organism>
<keyword evidence="3" id="KW-1185">Reference proteome</keyword>
<reference evidence="2 3" key="1">
    <citation type="journal article" date="2018" name="Front. Plant Sci.">
        <title>Red Clover (Trifolium pratense) and Zigzag Clover (T. medium) - A Picture of Genomic Similarities and Differences.</title>
        <authorList>
            <person name="Dluhosova J."/>
            <person name="Istvanek J."/>
            <person name="Nedelnik J."/>
            <person name="Repkova J."/>
        </authorList>
    </citation>
    <scope>NUCLEOTIDE SEQUENCE [LARGE SCALE GENOMIC DNA]</scope>
    <source>
        <strain evidence="3">cv. 10/8</strain>
        <tissue evidence="2">Leaf</tissue>
    </source>
</reference>
<evidence type="ECO:0000313" key="2">
    <source>
        <dbReference type="EMBL" id="MCI39324.1"/>
    </source>
</evidence>
<protein>
    <submittedName>
        <fullName evidence="2">Uncharacterized protein</fullName>
    </submittedName>
</protein>
<feature type="compositionally biased region" description="Basic and acidic residues" evidence="1">
    <location>
        <begin position="1"/>
        <end position="18"/>
    </location>
</feature>
<evidence type="ECO:0000313" key="3">
    <source>
        <dbReference type="Proteomes" id="UP000265520"/>
    </source>
</evidence>
<accession>A0A392RTD2</accession>
<name>A0A392RTD2_9FABA</name>
<feature type="region of interest" description="Disordered" evidence="1">
    <location>
        <begin position="1"/>
        <end position="33"/>
    </location>
</feature>
<dbReference type="Proteomes" id="UP000265520">
    <property type="component" value="Unassembled WGS sequence"/>
</dbReference>